<name>A0A6A3N2S6_9STRA</name>
<dbReference type="EMBL" id="QXFU01000264">
    <property type="protein sequence ID" value="KAE9038480.1"/>
    <property type="molecule type" value="Genomic_DNA"/>
</dbReference>
<reference evidence="4 5" key="1">
    <citation type="submission" date="2018-09" db="EMBL/GenBank/DDBJ databases">
        <title>Genomic investigation of the strawberry pathogen Phytophthora fragariae indicates pathogenicity is determined by transcriptional variation in three key races.</title>
        <authorList>
            <person name="Adams T.M."/>
            <person name="Armitage A.D."/>
            <person name="Sobczyk M.K."/>
            <person name="Bates H.J."/>
            <person name="Dunwell J.M."/>
            <person name="Nellist C.F."/>
            <person name="Harrison R.J."/>
        </authorList>
    </citation>
    <scope>NUCLEOTIDE SEQUENCE [LARGE SCALE GENOMIC DNA]</scope>
    <source>
        <strain evidence="4 5">SCRP324</strain>
    </source>
</reference>
<feature type="compositionally biased region" description="Low complexity" evidence="1">
    <location>
        <begin position="161"/>
        <end position="205"/>
    </location>
</feature>
<keyword evidence="3" id="KW-0732">Signal</keyword>
<evidence type="ECO:0000256" key="2">
    <source>
        <dbReference type="SAM" id="Phobius"/>
    </source>
</evidence>
<feature type="chain" id="PRO_5025359438" evidence="3">
    <location>
        <begin position="22"/>
        <end position="580"/>
    </location>
</feature>
<dbReference type="Proteomes" id="UP000435112">
    <property type="component" value="Unassembled WGS sequence"/>
</dbReference>
<feature type="transmembrane region" description="Helical" evidence="2">
    <location>
        <begin position="283"/>
        <end position="305"/>
    </location>
</feature>
<feature type="compositionally biased region" description="Basic residues" evidence="1">
    <location>
        <begin position="342"/>
        <end position="358"/>
    </location>
</feature>
<dbReference type="AlphaFoldDB" id="A0A6A3N2S6"/>
<feature type="compositionally biased region" description="Low complexity" evidence="1">
    <location>
        <begin position="242"/>
        <end position="251"/>
    </location>
</feature>
<keyword evidence="2" id="KW-0812">Transmembrane</keyword>
<evidence type="ECO:0000313" key="4">
    <source>
        <dbReference type="EMBL" id="KAE9038480.1"/>
    </source>
</evidence>
<organism evidence="4 5">
    <name type="scientific">Phytophthora rubi</name>
    <dbReference type="NCBI Taxonomy" id="129364"/>
    <lineage>
        <taxon>Eukaryota</taxon>
        <taxon>Sar</taxon>
        <taxon>Stramenopiles</taxon>
        <taxon>Oomycota</taxon>
        <taxon>Peronosporomycetes</taxon>
        <taxon>Peronosporales</taxon>
        <taxon>Peronosporaceae</taxon>
        <taxon>Phytophthora</taxon>
    </lineage>
</organism>
<accession>A0A6A3N2S6</accession>
<gene>
    <name evidence="4" type="ORF">PR002_g6006</name>
</gene>
<keyword evidence="2" id="KW-1133">Transmembrane helix</keyword>
<feature type="region of interest" description="Disordered" evidence="1">
    <location>
        <begin position="554"/>
        <end position="580"/>
    </location>
</feature>
<evidence type="ECO:0000256" key="3">
    <source>
        <dbReference type="SAM" id="SignalP"/>
    </source>
</evidence>
<protein>
    <submittedName>
        <fullName evidence="4">Uncharacterized protein</fullName>
    </submittedName>
</protein>
<feature type="region of interest" description="Disordered" evidence="1">
    <location>
        <begin position="161"/>
        <end position="213"/>
    </location>
</feature>
<feature type="signal peptide" evidence="3">
    <location>
        <begin position="1"/>
        <end position="21"/>
    </location>
</feature>
<evidence type="ECO:0000313" key="5">
    <source>
        <dbReference type="Proteomes" id="UP000435112"/>
    </source>
</evidence>
<feature type="region of interest" description="Disordered" evidence="1">
    <location>
        <begin position="242"/>
        <end position="278"/>
    </location>
</feature>
<evidence type="ECO:0000256" key="1">
    <source>
        <dbReference type="SAM" id="MobiDB-lite"/>
    </source>
</evidence>
<feature type="region of interest" description="Disordered" evidence="1">
    <location>
        <begin position="314"/>
        <end position="360"/>
    </location>
</feature>
<feature type="compositionally biased region" description="Polar residues" evidence="1">
    <location>
        <begin position="259"/>
        <end position="269"/>
    </location>
</feature>
<feature type="compositionally biased region" description="Basic and acidic residues" evidence="1">
    <location>
        <begin position="554"/>
        <end position="563"/>
    </location>
</feature>
<keyword evidence="2" id="KW-0472">Membrane</keyword>
<comment type="caution">
    <text evidence="4">The sequence shown here is derived from an EMBL/GenBank/DDBJ whole genome shotgun (WGS) entry which is preliminary data.</text>
</comment>
<feature type="region of interest" description="Disordered" evidence="1">
    <location>
        <begin position="390"/>
        <end position="410"/>
    </location>
</feature>
<sequence>MKLCQMEQWCLFVVVIVQVYAACCFGASSTDTTLSACDYSSENLYVVNASAPGALFPTGYVECSNATGSDLELCAVCSCREREVASVAGVTVAWVVCVGSGDATACAGSAGSEQEFCGNRSGSYSQDSSSVSAGFSVNVGDSSSSTSSDVGDASAGVIPTSGSFSSSSSSSSADTGVDVGSSSSFDTISSSVGSSFSSDEGTSSTPNPTSVESLTIYPEVSQSRASNEDNVITNIAGTVAPSQTSAATASQENIIRPSDNGSTQQLETNSGASKSSGWSGKRLTVIVSVMCGVVAVAAIAVFVAVRNDRARKRKTLGTPSGDFTDDGSSVATPVTSRLDGRYRHHGHSRRHGGHHGHNHGSAGAMFDSSDNTPLASIVVLDLDDDFNAPASYASRNQHRSRKDQGRKLSGGYVRTESVKAGEGNVRLDNAQTSFPVPMFNASRGPSVSELSSPSHNPIYDTSNTQVSFSSSMSSQYDSPPSPRVYESEDIAAGSFRLVSATYSDSVRDSDASTIPRERYTTNDIAEEGDDALNTIVSFASSLSRLDSTQYELRSTEASEHMHPSELPSRSALSFDVGSNY</sequence>
<proteinExistence type="predicted"/>
<dbReference type="OrthoDB" id="166160at2759"/>
<feature type="compositionally biased region" description="Polar residues" evidence="1">
    <location>
        <begin position="326"/>
        <end position="335"/>
    </location>
</feature>